<dbReference type="InterPro" id="IPR001123">
    <property type="entry name" value="LeuE-type"/>
</dbReference>
<evidence type="ECO:0000256" key="3">
    <source>
        <dbReference type="ARBA" id="ARBA00022692"/>
    </source>
</evidence>
<evidence type="ECO:0000256" key="5">
    <source>
        <dbReference type="ARBA" id="ARBA00023136"/>
    </source>
</evidence>
<gene>
    <name evidence="7" type="ORF">SAMN05216266_10473</name>
</gene>
<keyword evidence="3 6" id="KW-0812">Transmembrane</keyword>
<feature type="transmembrane region" description="Helical" evidence="6">
    <location>
        <begin position="148"/>
        <end position="181"/>
    </location>
</feature>
<evidence type="ECO:0000256" key="6">
    <source>
        <dbReference type="SAM" id="Phobius"/>
    </source>
</evidence>
<dbReference type="PANTHER" id="PTHR30086">
    <property type="entry name" value="ARGININE EXPORTER PROTEIN ARGO"/>
    <property type="match status" value="1"/>
</dbReference>
<keyword evidence="2" id="KW-1003">Cell membrane</keyword>
<dbReference type="OrthoDB" id="3175972at2"/>
<dbReference type="GO" id="GO:0015171">
    <property type="term" value="F:amino acid transmembrane transporter activity"/>
    <property type="evidence" value="ECO:0007669"/>
    <property type="project" value="TreeGrafter"/>
</dbReference>
<dbReference type="PIRSF" id="PIRSF006324">
    <property type="entry name" value="LeuE"/>
    <property type="match status" value="1"/>
</dbReference>
<evidence type="ECO:0000256" key="1">
    <source>
        <dbReference type="ARBA" id="ARBA00004651"/>
    </source>
</evidence>
<proteinExistence type="predicted"/>
<dbReference type="STRING" id="490629.SAMN05216266_10473"/>
<dbReference type="Proteomes" id="UP000243799">
    <property type="component" value="Unassembled WGS sequence"/>
</dbReference>
<accession>A0A1I0XY81</accession>
<organism evidence="7 8">
    <name type="scientific">Amycolatopsis marina</name>
    <dbReference type="NCBI Taxonomy" id="490629"/>
    <lineage>
        <taxon>Bacteria</taxon>
        <taxon>Bacillati</taxon>
        <taxon>Actinomycetota</taxon>
        <taxon>Actinomycetes</taxon>
        <taxon>Pseudonocardiales</taxon>
        <taxon>Pseudonocardiaceae</taxon>
        <taxon>Amycolatopsis</taxon>
    </lineage>
</organism>
<evidence type="ECO:0000313" key="7">
    <source>
        <dbReference type="EMBL" id="SFB05366.1"/>
    </source>
</evidence>
<protein>
    <submittedName>
        <fullName evidence="7">Threonine/homoserine/homoserine lactone efflux protein</fullName>
    </submittedName>
</protein>
<feature type="transmembrane region" description="Helical" evidence="6">
    <location>
        <begin position="115"/>
        <end position="136"/>
    </location>
</feature>
<sequence>MDFSVLMAFVVVAVVISVVPGPDMMFIVANGLAKGRRAGVVAALGMSTGLAVHTVAAALGLGTLLQAAPAVLDVVRIAGAVFLVYLAVSTLRSSAEAQERSADPHAGERSLRRTYLMAVLTNLANPKVVLFFLAFFPQFLVTEGGLPAWAQFLVLGAVFIAVGLAVDGTVGLTTGALAALLLRRPSVRRWLDRVSAAIFGALAVRLVADQT</sequence>
<evidence type="ECO:0000313" key="8">
    <source>
        <dbReference type="Proteomes" id="UP000243799"/>
    </source>
</evidence>
<feature type="transmembrane region" description="Helical" evidence="6">
    <location>
        <begin position="74"/>
        <end position="94"/>
    </location>
</feature>
<keyword evidence="4 6" id="KW-1133">Transmembrane helix</keyword>
<dbReference type="PANTHER" id="PTHR30086:SF20">
    <property type="entry name" value="ARGININE EXPORTER PROTEIN ARGO-RELATED"/>
    <property type="match status" value="1"/>
</dbReference>
<dbReference type="AlphaFoldDB" id="A0A1I0XY81"/>
<reference evidence="8" key="1">
    <citation type="submission" date="2016-10" db="EMBL/GenBank/DDBJ databases">
        <authorList>
            <person name="Varghese N."/>
            <person name="Submissions S."/>
        </authorList>
    </citation>
    <scope>NUCLEOTIDE SEQUENCE [LARGE SCALE GENOMIC DNA]</scope>
    <source>
        <strain evidence="8">CGMCC 4.3568</strain>
    </source>
</reference>
<feature type="transmembrane region" description="Helical" evidence="6">
    <location>
        <begin position="40"/>
        <end position="62"/>
    </location>
</feature>
<feature type="transmembrane region" description="Helical" evidence="6">
    <location>
        <begin position="6"/>
        <end position="28"/>
    </location>
</feature>
<name>A0A1I0XY81_9PSEU</name>
<dbReference type="Pfam" id="PF01810">
    <property type="entry name" value="LysE"/>
    <property type="match status" value="1"/>
</dbReference>
<evidence type="ECO:0000256" key="4">
    <source>
        <dbReference type="ARBA" id="ARBA00022989"/>
    </source>
</evidence>
<evidence type="ECO:0000256" key="2">
    <source>
        <dbReference type="ARBA" id="ARBA00022475"/>
    </source>
</evidence>
<dbReference type="GO" id="GO:0005886">
    <property type="term" value="C:plasma membrane"/>
    <property type="evidence" value="ECO:0007669"/>
    <property type="project" value="UniProtKB-SubCell"/>
</dbReference>
<keyword evidence="5 6" id="KW-0472">Membrane</keyword>
<keyword evidence="8" id="KW-1185">Reference proteome</keyword>
<dbReference type="RefSeq" id="WP_091671764.1">
    <property type="nucleotide sequence ID" value="NZ_FOKG01000004.1"/>
</dbReference>
<comment type="subcellular location">
    <subcellularLocation>
        <location evidence="1">Cell membrane</location>
        <topology evidence="1">Multi-pass membrane protein</topology>
    </subcellularLocation>
</comment>
<dbReference type="EMBL" id="FOKG01000004">
    <property type="protein sequence ID" value="SFB05366.1"/>
    <property type="molecule type" value="Genomic_DNA"/>
</dbReference>